<dbReference type="SUPFAM" id="SSF54427">
    <property type="entry name" value="NTF2-like"/>
    <property type="match status" value="1"/>
</dbReference>
<dbReference type="Gene3D" id="3.10.450.50">
    <property type="match status" value="1"/>
</dbReference>
<organism evidence="2 3">
    <name type="scientific">Novosphingobium resinovorum</name>
    <dbReference type="NCBI Taxonomy" id="158500"/>
    <lineage>
        <taxon>Bacteria</taxon>
        <taxon>Pseudomonadati</taxon>
        <taxon>Pseudomonadota</taxon>
        <taxon>Alphaproteobacteria</taxon>
        <taxon>Sphingomonadales</taxon>
        <taxon>Sphingomonadaceae</taxon>
        <taxon>Novosphingobium</taxon>
    </lineage>
</organism>
<protein>
    <submittedName>
        <fullName evidence="2">DUF4440 domain-containing protein</fullName>
    </submittedName>
</protein>
<accession>A0A1D8A9K5</accession>
<dbReference type="EMBL" id="CP017075">
    <property type="protein sequence ID" value="AOR78766.1"/>
    <property type="molecule type" value="Genomic_DNA"/>
</dbReference>
<evidence type="ECO:0000313" key="3">
    <source>
        <dbReference type="Proteomes" id="UP000094626"/>
    </source>
</evidence>
<dbReference type="Proteomes" id="UP000094626">
    <property type="component" value="Chromosome"/>
</dbReference>
<evidence type="ECO:0000313" key="2">
    <source>
        <dbReference type="EMBL" id="AOR78766.1"/>
    </source>
</evidence>
<dbReference type="InterPro" id="IPR032710">
    <property type="entry name" value="NTF2-like_dom_sf"/>
</dbReference>
<sequence length="141" mass="15143">MGDRRGQRGFGSGEAVSELAIRSRRAAFNRAIADGDAAAIGPMLARDCVMVTGTDSAVIAGRMAQVKVWRREFGHSGRMVYVRTSESVAISSAEPIAMEHGRWYGTQGGSEIPGASGTYAAKWREVAGEWVIEAEIFVTFS</sequence>
<reference evidence="3" key="1">
    <citation type="journal article" date="2017" name="J. Biotechnol.">
        <title>Complete genome sequence of Novosphingobium resinovorum SA1, a versatile xenobiotic-degrading bacterium capable of utilizing sulfanilic acid.</title>
        <authorList>
            <person name="Hegedus B."/>
            <person name="Kos P.B."/>
            <person name="Balint B."/>
            <person name="Maroti G."/>
            <person name="Gan H.M."/>
            <person name="Perei K."/>
            <person name="Rakhely G."/>
        </authorList>
    </citation>
    <scope>NUCLEOTIDE SEQUENCE [LARGE SCALE GENOMIC DNA]</scope>
    <source>
        <strain evidence="3">SA1</strain>
    </source>
</reference>
<feature type="domain" description="DUF4440" evidence="1">
    <location>
        <begin position="21"/>
        <end position="132"/>
    </location>
</feature>
<name>A0A1D8A9K5_9SPHN</name>
<dbReference type="InterPro" id="IPR027843">
    <property type="entry name" value="DUF4440"/>
</dbReference>
<proteinExistence type="predicted"/>
<dbReference type="AlphaFoldDB" id="A0A1D8A9K5"/>
<gene>
    <name evidence="2" type="ORF">BES08_17410</name>
</gene>
<dbReference type="KEGG" id="nre:BES08_17410"/>
<keyword evidence="3" id="KW-1185">Reference proteome</keyword>
<evidence type="ECO:0000259" key="1">
    <source>
        <dbReference type="Pfam" id="PF14534"/>
    </source>
</evidence>
<dbReference type="Pfam" id="PF14534">
    <property type="entry name" value="DUF4440"/>
    <property type="match status" value="1"/>
</dbReference>